<dbReference type="EMBL" id="OY288114">
    <property type="protein sequence ID" value="CAJ0867836.1"/>
    <property type="molecule type" value="Genomic_DNA"/>
</dbReference>
<feature type="transmembrane region" description="Helical" evidence="1">
    <location>
        <begin position="28"/>
        <end position="50"/>
    </location>
</feature>
<dbReference type="AlphaFoldDB" id="A0AA48RD65"/>
<accession>A0AA48RD65</accession>
<keyword evidence="1" id="KW-0472">Membrane</keyword>
<organism evidence="3">
    <name type="scientific">freshwater sediment metagenome</name>
    <dbReference type="NCBI Taxonomy" id="556182"/>
    <lineage>
        <taxon>unclassified sequences</taxon>
        <taxon>metagenomes</taxon>
        <taxon>ecological metagenomes</taxon>
    </lineage>
</organism>
<keyword evidence="1" id="KW-1133">Transmembrane helix</keyword>
<name>A0AA48RD65_9ZZZZ</name>
<sequence>MMQTGLAMSILTRATAPAVERSRDDRGMAAVEFALIFPVMLSLMFGMASVTEQLQAVHKIELVANTLADLAAAKTTGGDGLGQAAITDDDLSDIFKAAEFLISPLPKDKLKIDIYQIMISGTMSRKNPYQANAIWRASQNGAALLACGANLKAGTDGNANEISGSLFGTDLGRERFLIVAHVSYDYTPPFGLGQFGWNSPTTTKIFRAGYAQVRNLWSLGLIQNKASGATTCQFSVQ</sequence>
<reference evidence="3" key="1">
    <citation type="submission" date="2023-07" db="EMBL/GenBank/DDBJ databases">
        <authorList>
            <person name="Pelsma A.J. K."/>
        </authorList>
    </citation>
    <scope>NUCLEOTIDE SEQUENCE</scope>
</reference>
<dbReference type="Pfam" id="PF07811">
    <property type="entry name" value="TadE"/>
    <property type="match status" value="1"/>
</dbReference>
<protein>
    <recommendedName>
        <fullName evidence="2">TadE-like domain-containing protein</fullName>
    </recommendedName>
</protein>
<keyword evidence="1" id="KW-0812">Transmembrane</keyword>
<evidence type="ECO:0000259" key="2">
    <source>
        <dbReference type="Pfam" id="PF07811"/>
    </source>
</evidence>
<proteinExistence type="predicted"/>
<evidence type="ECO:0000313" key="3">
    <source>
        <dbReference type="EMBL" id="CAJ0867836.1"/>
    </source>
</evidence>
<feature type="domain" description="TadE-like" evidence="2">
    <location>
        <begin position="27"/>
        <end position="61"/>
    </location>
</feature>
<evidence type="ECO:0000256" key="1">
    <source>
        <dbReference type="SAM" id="Phobius"/>
    </source>
</evidence>
<gene>
    <name evidence="3" type="ORF">AMST5_01990</name>
</gene>
<dbReference type="InterPro" id="IPR012495">
    <property type="entry name" value="TadE-like_dom"/>
</dbReference>